<dbReference type="Proteomes" id="UP000584931">
    <property type="component" value="Unassembled WGS sequence"/>
</dbReference>
<protein>
    <submittedName>
        <fullName evidence="1">Uncharacterized protein</fullName>
    </submittedName>
</protein>
<name>A0A7Z0BLB8_9ACTN</name>
<organism evidence="1 2">
    <name type="scientific">Nocardiopsis sinuspersici</name>
    <dbReference type="NCBI Taxonomy" id="501010"/>
    <lineage>
        <taxon>Bacteria</taxon>
        <taxon>Bacillati</taxon>
        <taxon>Actinomycetota</taxon>
        <taxon>Actinomycetes</taxon>
        <taxon>Streptosporangiales</taxon>
        <taxon>Nocardiopsidaceae</taxon>
        <taxon>Nocardiopsis</taxon>
    </lineage>
</organism>
<sequence length="425" mass="49208">MTFTTHTSDDPLFSLYTFQRKEREALTGPLVEETTQDYGGSPMSVNVHFTDILWTSYGEVDTQGTRRVRPMHSDPSNTQLQYAHALKELRRGIGCAPEKLLEDMLLHRALQQRIEARREDATEDRLIAELANPVNSLSDPKLRRALLVALRMDPQYQQRSLMERRRRYNLVLRNSPDPELRQLHVDSLRTMERRENKAIEQVARSLYRGNSYLMPAQARFNDFPSPSDTPPDVLAVEEISYTCTFSETGVLEFQDVTRWVRATSTRTSPEITVTHRYFNGNGTAGLLRLESLYGCRVTESSETKNGDLLAKIKIHKNLTPGDGIYSFGSRIHVNSSIRCTPVIVWRPRTRATRRIEFHLNFHELHAPLRAWWFIEHRELSGALEPDPSDGRHLEVLDEGRYLYRIFERDNVSPDLRYGVAWVWPE</sequence>
<dbReference type="AlphaFoldDB" id="A0A7Z0BLB8"/>
<proteinExistence type="predicted"/>
<dbReference type="RefSeq" id="WP_179811681.1">
    <property type="nucleotide sequence ID" value="NZ_JACCHL010000001.1"/>
</dbReference>
<comment type="caution">
    <text evidence="1">The sequence shown here is derived from an EMBL/GenBank/DDBJ whole genome shotgun (WGS) entry which is preliminary data.</text>
</comment>
<accession>A0A7Z0BLB8</accession>
<dbReference type="EMBL" id="JACCHL010000001">
    <property type="protein sequence ID" value="NYH55698.1"/>
    <property type="molecule type" value="Genomic_DNA"/>
</dbReference>
<evidence type="ECO:0000313" key="2">
    <source>
        <dbReference type="Proteomes" id="UP000584931"/>
    </source>
</evidence>
<evidence type="ECO:0000313" key="1">
    <source>
        <dbReference type="EMBL" id="NYH55698.1"/>
    </source>
</evidence>
<reference evidence="1 2" key="1">
    <citation type="submission" date="2020-07" db="EMBL/GenBank/DDBJ databases">
        <title>Sequencing the genomes of 1000 actinobacteria strains.</title>
        <authorList>
            <person name="Klenk H.-P."/>
        </authorList>
    </citation>
    <scope>NUCLEOTIDE SEQUENCE [LARGE SCALE GENOMIC DNA]</scope>
    <source>
        <strain evidence="1 2">DSM 45278</strain>
    </source>
</reference>
<gene>
    <name evidence="1" type="ORF">HNR06_005287</name>
</gene>